<feature type="non-terminal residue" evidence="1">
    <location>
        <position position="79"/>
    </location>
</feature>
<dbReference type="Proteomes" id="UP000824782">
    <property type="component" value="Unassembled WGS sequence"/>
</dbReference>
<gene>
    <name evidence="1" type="ORF">GDO81_021588</name>
</gene>
<accession>A0AAV6YQ09</accession>
<dbReference type="AlphaFoldDB" id="A0AAV6YQ09"/>
<feature type="non-terminal residue" evidence="1">
    <location>
        <position position="1"/>
    </location>
</feature>
<reference evidence="1" key="1">
    <citation type="thesis" date="2020" institute="ProQuest LLC" country="789 East Eisenhower Parkway, Ann Arbor, MI, USA">
        <title>Comparative Genomics and Chromosome Evolution.</title>
        <authorList>
            <person name="Mudd A.B."/>
        </authorList>
    </citation>
    <scope>NUCLEOTIDE SEQUENCE</scope>
    <source>
        <strain evidence="1">237g6f4</strain>
        <tissue evidence="1">Blood</tissue>
    </source>
</reference>
<evidence type="ECO:0000313" key="2">
    <source>
        <dbReference type="Proteomes" id="UP000824782"/>
    </source>
</evidence>
<evidence type="ECO:0000313" key="1">
    <source>
        <dbReference type="EMBL" id="KAG8539026.1"/>
    </source>
</evidence>
<protein>
    <submittedName>
        <fullName evidence="1">Uncharacterized protein</fullName>
    </submittedName>
</protein>
<organism evidence="1 2">
    <name type="scientific">Engystomops pustulosus</name>
    <name type="common">Tungara frog</name>
    <name type="synonym">Physalaemus pustulosus</name>
    <dbReference type="NCBI Taxonomy" id="76066"/>
    <lineage>
        <taxon>Eukaryota</taxon>
        <taxon>Metazoa</taxon>
        <taxon>Chordata</taxon>
        <taxon>Craniata</taxon>
        <taxon>Vertebrata</taxon>
        <taxon>Euteleostomi</taxon>
        <taxon>Amphibia</taxon>
        <taxon>Batrachia</taxon>
        <taxon>Anura</taxon>
        <taxon>Neobatrachia</taxon>
        <taxon>Hyloidea</taxon>
        <taxon>Leptodactylidae</taxon>
        <taxon>Leiuperinae</taxon>
        <taxon>Engystomops</taxon>
    </lineage>
</organism>
<sequence>RRPSSSPSPYQNLLSRSPKGGTNLVYQLVAALGAEEAERRFVRLQDHLSHPPSFTTVRVNTKQTTVENVMRLLGYEIHK</sequence>
<name>A0AAV6YQ09_ENGPU</name>
<comment type="caution">
    <text evidence="1">The sequence shown here is derived from an EMBL/GenBank/DDBJ whole genome shotgun (WGS) entry which is preliminary data.</text>
</comment>
<dbReference type="EMBL" id="WNYA01016903">
    <property type="protein sequence ID" value="KAG8539026.1"/>
    <property type="molecule type" value="Genomic_DNA"/>
</dbReference>
<keyword evidence="2" id="KW-1185">Reference proteome</keyword>
<proteinExistence type="predicted"/>